<dbReference type="SUPFAM" id="SSF55060">
    <property type="entry name" value="GHMP Kinase, C-terminal domain"/>
    <property type="match status" value="1"/>
</dbReference>
<proteinExistence type="predicted"/>
<dbReference type="InterPro" id="IPR020568">
    <property type="entry name" value="Ribosomal_Su5_D2-typ_SF"/>
</dbReference>
<dbReference type="Gene3D" id="3.30.70.890">
    <property type="entry name" value="GHMP kinase, C-terminal domain"/>
    <property type="match status" value="1"/>
</dbReference>
<dbReference type="PANTHER" id="PTHR38710">
    <property type="entry name" value="WITH PUTATIVE URIDYL PYROPHOSPHORYLASE-RELATED"/>
    <property type="match status" value="1"/>
</dbReference>
<accession>A0ABQ8FKG8</accession>
<dbReference type="EMBL" id="JAFCIX010000059">
    <property type="protein sequence ID" value="KAH6599830.1"/>
    <property type="molecule type" value="Genomic_DNA"/>
</dbReference>
<evidence type="ECO:0000259" key="3">
    <source>
        <dbReference type="Pfam" id="PF00288"/>
    </source>
</evidence>
<dbReference type="PANTHER" id="PTHR38710:SF1">
    <property type="entry name" value="WITH PUTATIVE URIDYL PYROPHOSPHORYLASE-RELATED"/>
    <property type="match status" value="1"/>
</dbReference>
<reference evidence="4 5" key="1">
    <citation type="submission" date="2021-02" db="EMBL/GenBank/DDBJ databases">
        <title>Variation within the Batrachochytrium salamandrivorans European outbreak.</title>
        <authorList>
            <person name="Kelly M."/>
            <person name="Pasmans F."/>
            <person name="Shea T.P."/>
            <person name="Munoz J.F."/>
            <person name="Carranza S."/>
            <person name="Cuomo C.A."/>
            <person name="Martel A."/>
        </authorList>
    </citation>
    <scope>NUCLEOTIDE SEQUENCE [LARGE SCALE GENOMIC DNA]</scope>
    <source>
        <strain evidence="4 5">AMFP18/2</strain>
    </source>
</reference>
<protein>
    <recommendedName>
        <fullName evidence="3">GHMP kinase N-terminal domain-containing protein</fullName>
    </recommendedName>
</protein>
<dbReference type="PRINTS" id="PR00959">
    <property type="entry name" value="MEVGALKINASE"/>
</dbReference>
<dbReference type="InterPro" id="IPR053034">
    <property type="entry name" value="Glucuronokinase-like"/>
</dbReference>
<name>A0ABQ8FKG8_9FUNG</name>
<evidence type="ECO:0000313" key="5">
    <source>
        <dbReference type="Proteomes" id="UP001648503"/>
    </source>
</evidence>
<dbReference type="SUPFAM" id="SSF54211">
    <property type="entry name" value="Ribosomal protein S5 domain 2-like"/>
    <property type="match status" value="1"/>
</dbReference>
<dbReference type="Proteomes" id="UP001648503">
    <property type="component" value="Unassembled WGS sequence"/>
</dbReference>
<dbReference type="InterPro" id="IPR014721">
    <property type="entry name" value="Ribsml_uS5_D2-typ_fold_subgr"/>
</dbReference>
<dbReference type="Gene3D" id="3.30.230.10">
    <property type="match status" value="1"/>
</dbReference>
<sequence>MIVVLAAGVTALEEQIHEQLDLSANTALLGIPKALLPLSGKSSLSWWWQLILQQHQQIPPLVYIVASPQSFKPLERWAIGAGIPTNQVLSTGSAHLRSPKDAFIDTLSVALRVAWSSNLSDTITPSSKRSIESATLSPTCSSGHEEILPLTIIGSDFLPDKLLLDSWSTRPDEASVLVSPDGVYLLAIKMGAMLKSDVMNYIDLLQTEGWNSRYNSHLEARSDPSATIGTTNPTIGTTTVTTTNLTITSFDCFVQWLDGKGCLTKHVVQVNHPLIRWMDPLVSLCDYHSYWKTFTMESSSSNMSKEMTLAKPIHSRVYARIGLMGNPSDGFYGKTLSTTISNFWASVTLLPNKDTLDPSVLFVANAMCDYTVFGSIQTAHRVAQIDGYDGATRLLLATLRVFVQYCLDNGITLNRCGMRIVYQTNIPRQVGLAGSSALVTSLIKCLVRFYDISDSLFPLWAQANLALSAERDELGIAAGLQDRVVQAYGGCVHMNFDQTLMTSRGYGEYQILDKASIPLNIWMAYVRQPKESGQVHHTVKQRFESGDQEVVQGMQYLGGLAHQAQLAMISGDTPALARLFDDNFALRRKLYGDEVIGAQTLKIVDLAHMHGHAAKLSGSGGCVIGLWRDADLTAFVDRTRKLQLEIEREGFIFCFVDVPRN</sequence>
<keyword evidence="5" id="KW-1185">Reference proteome</keyword>
<comment type="caution">
    <text evidence="4">The sequence shown here is derived from an EMBL/GenBank/DDBJ whole genome shotgun (WGS) entry which is preliminary data.</text>
</comment>
<keyword evidence="1" id="KW-0547">Nucleotide-binding</keyword>
<keyword evidence="2" id="KW-0067">ATP-binding</keyword>
<evidence type="ECO:0000256" key="1">
    <source>
        <dbReference type="ARBA" id="ARBA00022741"/>
    </source>
</evidence>
<gene>
    <name evidence="4" type="ORF">BASA50_002761</name>
</gene>
<organism evidence="4 5">
    <name type="scientific">Batrachochytrium salamandrivorans</name>
    <dbReference type="NCBI Taxonomy" id="1357716"/>
    <lineage>
        <taxon>Eukaryota</taxon>
        <taxon>Fungi</taxon>
        <taxon>Fungi incertae sedis</taxon>
        <taxon>Chytridiomycota</taxon>
        <taxon>Chytridiomycota incertae sedis</taxon>
        <taxon>Chytridiomycetes</taxon>
        <taxon>Rhizophydiales</taxon>
        <taxon>Rhizophydiales incertae sedis</taxon>
        <taxon>Batrachochytrium</taxon>
    </lineage>
</organism>
<feature type="domain" description="GHMP kinase N-terminal" evidence="3">
    <location>
        <begin position="410"/>
        <end position="490"/>
    </location>
</feature>
<evidence type="ECO:0000256" key="2">
    <source>
        <dbReference type="ARBA" id="ARBA00022840"/>
    </source>
</evidence>
<dbReference type="InterPro" id="IPR036554">
    <property type="entry name" value="GHMP_kinase_C_sf"/>
</dbReference>
<evidence type="ECO:0000313" key="4">
    <source>
        <dbReference type="EMBL" id="KAH6599830.1"/>
    </source>
</evidence>
<dbReference type="Pfam" id="PF00288">
    <property type="entry name" value="GHMP_kinases_N"/>
    <property type="match status" value="1"/>
</dbReference>
<dbReference type="InterPro" id="IPR006204">
    <property type="entry name" value="GHMP_kinase_N_dom"/>
</dbReference>